<accession>A0ABS6JIT7</accession>
<dbReference type="Pfam" id="PF14559">
    <property type="entry name" value="TPR_19"/>
    <property type="match status" value="1"/>
</dbReference>
<reference evidence="2 3" key="1">
    <citation type="submission" date="2021-06" db="EMBL/GenBank/DDBJ databases">
        <title>Bacillus sp. RD4P76, an endophyte from a halophyte.</title>
        <authorList>
            <person name="Sun J.-Q."/>
        </authorList>
    </citation>
    <scope>NUCLEOTIDE SEQUENCE [LARGE SCALE GENOMIC DNA]</scope>
    <source>
        <strain evidence="2 3">CGMCC 1.15917</strain>
    </source>
</reference>
<dbReference type="PANTHER" id="PTHR12558:SF13">
    <property type="entry name" value="CELL DIVISION CYCLE PROTEIN 27 HOMOLOG"/>
    <property type="match status" value="1"/>
</dbReference>
<dbReference type="RefSeq" id="WP_217066939.1">
    <property type="nucleotide sequence ID" value="NZ_JAHQCS010000110.1"/>
</dbReference>
<dbReference type="PANTHER" id="PTHR12558">
    <property type="entry name" value="CELL DIVISION CYCLE 16,23,27"/>
    <property type="match status" value="1"/>
</dbReference>
<feature type="repeat" description="TPR" evidence="1">
    <location>
        <begin position="88"/>
        <end position="121"/>
    </location>
</feature>
<proteinExistence type="predicted"/>
<feature type="repeat" description="TPR" evidence="1">
    <location>
        <begin position="19"/>
        <end position="52"/>
    </location>
</feature>
<name>A0ABS6JIT7_9BACI</name>
<evidence type="ECO:0000313" key="3">
    <source>
        <dbReference type="Proteomes" id="UP000784880"/>
    </source>
</evidence>
<dbReference type="InterPro" id="IPR019734">
    <property type="entry name" value="TPR_rpt"/>
</dbReference>
<comment type="caution">
    <text evidence="2">The sequence shown here is derived from an EMBL/GenBank/DDBJ whole genome shotgun (WGS) entry which is preliminary data.</text>
</comment>
<dbReference type="Proteomes" id="UP000784880">
    <property type="component" value="Unassembled WGS sequence"/>
</dbReference>
<dbReference type="PROSITE" id="PS50005">
    <property type="entry name" value="TPR"/>
    <property type="match status" value="2"/>
</dbReference>
<keyword evidence="3" id="KW-1185">Reference proteome</keyword>
<evidence type="ECO:0000313" key="2">
    <source>
        <dbReference type="EMBL" id="MBU9712762.1"/>
    </source>
</evidence>
<dbReference type="SMART" id="SM00028">
    <property type="entry name" value="TPR"/>
    <property type="match status" value="5"/>
</dbReference>
<sequence length="358" mass="41884">MRELNSQKKGQIIPFMKDGSYFYKKGIEAYKNHQLDQGINYIERAIQMEPEEPVFLCQLAIILSEKGNFEEANKWLEKVLSEVDDSMAECYFFMANNLAHMGHFDMAITHLKKYIEMDPEGEFVEDAHSLMFILEEEDLELGEDFEYTLKPTPLDSIVDLLNKGNYDGAEKEARGYLLEKPKEWDVYAYLAESLMYQGELDQAKKILQDLLLKEEPNFLAQCLMTTLLFLEGNPDKEIWSKNLKNLRPMKDWHCYYLAKTLFFSGEYSIAYKWYQKLYRGSDFRKTPPYFHQMAIAAWKNGNRTKAKYLWEKTRSIDHENEEIASEYLKVLSAAKDGVIPEDGWFIYSAPSLVAKPIE</sequence>
<protein>
    <submittedName>
        <fullName evidence="2">Tetratricopeptide repeat protein</fullName>
    </submittedName>
</protein>
<evidence type="ECO:0000256" key="1">
    <source>
        <dbReference type="PROSITE-ProRule" id="PRU00339"/>
    </source>
</evidence>
<keyword evidence="1" id="KW-0802">TPR repeat</keyword>
<organism evidence="2 3">
    <name type="scientific">Evansella tamaricis</name>
    <dbReference type="NCBI Taxonomy" id="2069301"/>
    <lineage>
        <taxon>Bacteria</taxon>
        <taxon>Bacillati</taxon>
        <taxon>Bacillota</taxon>
        <taxon>Bacilli</taxon>
        <taxon>Bacillales</taxon>
        <taxon>Bacillaceae</taxon>
        <taxon>Evansella</taxon>
    </lineage>
</organism>
<dbReference type="EMBL" id="JAHQCS010000110">
    <property type="protein sequence ID" value="MBU9712762.1"/>
    <property type="molecule type" value="Genomic_DNA"/>
</dbReference>
<gene>
    <name evidence="2" type="ORF">KS419_13610</name>
</gene>
<dbReference type="Pfam" id="PF12895">
    <property type="entry name" value="ANAPC3"/>
    <property type="match status" value="1"/>
</dbReference>